<feature type="non-terminal residue" evidence="2">
    <location>
        <position position="253"/>
    </location>
</feature>
<protein>
    <recommendedName>
        <fullName evidence="1">HAT C-terminal dimerisation domain-containing protein</fullName>
    </recommendedName>
</protein>
<accession>A0A8H3GXT0</accession>
<gene>
    <name evidence="2" type="ORF">RDB_LOCUS175394</name>
</gene>
<feature type="non-terminal residue" evidence="2">
    <location>
        <position position="1"/>
    </location>
</feature>
<dbReference type="PANTHER" id="PTHR23272:SF161">
    <property type="entry name" value="ZINC FINGER BED DOMAIN-CONTAINING PROTEIN RICESLEEPER 1-LIKE"/>
    <property type="match status" value="1"/>
</dbReference>
<dbReference type="Pfam" id="PF05699">
    <property type="entry name" value="Dimer_Tnp_hAT"/>
    <property type="match status" value="1"/>
</dbReference>
<feature type="domain" description="HAT C-terminal dimerisation" evidence="1">
    <location>
        <begin position="225"/>
        <end position="253"/>
    </location>
</feature>
<comment type="caution">
    <text evidence="2">The sequence shown here is derived from an EMBL/GenBank/DDBJ whole genome shotgun (WGS) entry which is preliminary data.</text>
</comment>
<reference evidence="2" key="1">
    <citation type="submission" date="2021-01" db="EMBL/GenBank/DDBJ databases">
        <authorList>
            <person name="Kaushik A."/>
        </authorList>
    </citation>
    <scope>NUCLEOTIDE SEQUENCE</scope>
    <source>
        <strain evidence="2">AG1-1C</strain>
    </source>
</reference>
<sequence>FNQYVATLDDGKSGKQQAAAQALKKKWTIRDEEWDMLAELVRVLEPFEFATRVFSTRGRTVLHSVLSTYALLRIKLVESQERLNALYGPQDPFGIVGALLAGKDKLDEYFSMAKDNSLILIASILHPGMRLSYFQDTEKSGTSGPLLARRGRELLEHLYKDYKLALSDSTTDSATQPTRPTIINSTENWFDNLLNVTANQPGSTLFYFEELNDYFDGKYRYKCGDILVWWEENELYFPILSQIARDFLAIPAT</sequence>
<evidence type="ECO:0000259" key="1">
    <source>
        <dbReference type="Pfam" id="PF05699"/>
    </source>
</evidence>
<proteinExistence type="predicted"/>
<dbReference type="Proteomes" id="UP000663846">
    <property type="component" value="Unassembled WGS sequence"/>
</dbReference>
<dbReference type="GO" id="GO:0046983">
    <property type="term" value="F:protein dimerization activity"/>
    <property type="evidence" value="ECO:0007669"/>
    <property type="project" value="InterPro"/>
</dbReference>
<dbReference type="PANTHER" id="PTHR23272">
    <property type="entry name" value="BED FINGER-RELATED"/>
    <property type="match status" value="1"/>
</dbReference>
<dbReference type="EMBL" id="CAJMWS010001001">
    <property type="protein sequence ID" value="CAE6470760.1"/>
    <property type="molecule type" value="Genomic_DNA"/>
</dbReference>
<name>A0A8H3GXT0_9AGAM</name>
<dbReference type="InterPro" id="IPR008906">
    <property type="entry name" value="HATC_C_dom"/>
</dbReference>
<dbReference type="AlphaFoldDB" id="A0A8H3GXT0"/>
<organism evidence="2 3">
    <name type="scientific">Rhizoctonia solani</name>
    <dbReference type="NCBI Taxonomy" id="456999"/>
    <lineage>
        <taxon>Eukaryota</taxon>
        <taxon>Fungi</taxon>
        <taxon>Dikarya</taxon>
        <taxon>Basidiomycota</taxon>
        <taxon>Agaricomycotina</taxon>
        <taxon>Agaricomycetes</taxon>
        <taxon>Cantharellales</taxon>
        <taxon>Ceratobasidiaceae</taxon>
        <taxon>Rhizoctonia</taxon>
    </lineage>
</organism>
<dbReference type="SUPFAM" id="SSF53098">
    <property type="entry name" value="Ribonuclease H-like"/>
    <property type="match status" value="1"/>
</dbReference>
<evidence type="ECO:0000313" key="3">
    <source>
        <dbReference type="Proteomes" id="UP000663846"/>
    </source>
</evidence>
<dbReference type="InterPro" id="IPR012337">
    <property type="entry name" value="RNaseH-like_sf"/>
</dbReference>
<evidence type="ECO:0000313" key="2">
    <source>
        <dbReference type="EMBL" id="CAE6470760.1"/>
    </source>
</evidence>